<name>K2FZU9_9BACT</name>
<dbReference type="EMBL" id="AMFJ01000328">
    <property type="protein sequence ID" value="EKE28483.1"/>
    <property type="molecule type" value="Genomic_DNA"/>
</dbReference>
<keyword evidence="1" id="KW-1133">Transmembrane helix</keyword>
<evidence type="ECO:0000256" key="1">
    <source>
        <dbReference type="SAM" id="Phobius"/>
    </source>
</evidence>
<keyword evidence="1" id="KW-0472">Membrane</keyword>
<keyword evidence="1" id="KW-0812">Transmembrane</keyword>
<comment type="caution">
    <text evidence="2">The sequence shown here is derived from an EMBL/GenBank/DDBJ whole genome shotgun (WGS) entry which is preliminary data.</text>
</comment>
<proteinExistence type="predicted"/>
<accession>K2FZU9</accession>
<feature type="transmembrane region" description="Helical" evidence="1">
    <location>
        <begin position="33"/>
        <end position="52"/>
    </location>
</feature>
<sequence>MTKPKAKHNESLIDISPPPIKSNHKPISNQGSVYFLLAFLALRLSLNFTSIFRKFSL</sequence>
<organism evidence="2">
    <name type="scientific">uncultured bacterium</name>
    <name type="common">gcode 4</name>
    <dbReference type="NCBI Taxonomy" id="1234023"/>
    <lineage>
        <taxon>Bacteria</taxon>
        <taxon>environmental samples</taxon>
    </lineage>
</organism>
<protein>
    <submittedName>
        <fullName evidence="2">Uncharacterized protein</fullName>
    </submittedName>
</protein>
<dbReference type="AlphaFoldDB" id="K2FZU9"/>
<reference evidence="2" key="1">
    <citation type="journal article" date="2012" name="Science">
        <title>Fermentation, hydrogen, and sulfur metabolism in multiple uncultivated bacterial phyla.</title>
        <authorList>
            <person name="Wrighton K.C."/>
            <person name="Thomas B.C."/>
            <person name="Sharon I."/>
            <person name="Miller C.S."/>
            <person name="Castelle C.J."/>
            <person name="VerBerkmoes N.C."/>
            <person name="Wilkins M.J."/>
            <person name="Hettich R.L."/>
            <person name="Lipton M.S."/>
            <person name="Williams K.H."/>
            <person name="Long P.E."/>
            <person name="Banfield J.F."/>
        </authorList>
    </citation>
    <scope>NUCLEOTIDE SEQUENCE [LARGE SCALE GENOMIC DNA]</scope>
</reference>
<gene>
    <name evidence="2" type="ORF">ACD_3C00054G0023</name>
</gene>
<evidence type="ECO:0000313" key="2">
    <source>
        <dbReference type="EMBL" id="EKE28483.1"/>
    </source>
</evidence>